<reference evidence="1 4" key="2">
    <citation type="submission" date="2020-07" db="EMBL/GenBank/DDBJ databases">
        <title>The complete genome of Paracoccus pantotrophus ACCC 10489.</title>
        <authorList>
            <person name="Si Y."/>
        </authorList>
    </citation>
    <scope>NUCLEOTIDE SEQUENCE [LARGE SCALE GENOMIC DNA]</scope>
    <source>
        <strain evidence="1 4">ACCC10489</strain>
    </source>
</reference>
<evidence type="ECO:0000313" key="4">
    <source>
        <dbReference type="Proteomes" id="UP000509322"/>
    </source>
</evidence>
<evidence type="ECO:0000313" key="2">
    <source>
        <dbReference type="EMBL" id="RKS43699.1"/>
    </source>
</evidence>
<dbReference type="GeneID" id="51373208"/>
<organism evidence="1 4">
    <name type="scientific">Paracoccus pantotrophus</name>
    <name type="common">Thiosphaera pantotropha</name>
    <dbReference type="NCBI Taxonomy" id="82367"/>
    <lineage>
        <taxon>Bacteria</taxon>
        <taxon>Pseudomonadati</taxon>
        <taxon>Pseudomonadota</taxon>
        <taxon>Alphaproteobacteria</taxon>
        <taxon>Rhodobacterales</taxon>
        <taxon>Paracoccaceae</taxon>
        <taxon>Paracoccus</taxon>
    </lineage>
</organism>
<dbReference type="RefSeq" id="WP_024843754.1">
    <property type="nucleotide sequence ID" value="NZ_CP038206.1"/>
</dbReference>
<gene>
    <name evidence="2" type="ORF">BDE18_2515</name>
    <name evidence="1" type="ORF">HYQ43_00915</name>
</gene>
<sequence length="47" mass="5330">MTNRIALVLGLLILGLFAADALVLHWNLPLFLGKEFAGLIEYLSFWR</sequence>
<accession>A0A1I5FBR4</accession>
<dbReference type="EMBL" id="RBLI01000002">
    <property type="protein sequence ID" value="RKS43699.1"/>
    <property type="molecule type" value="Genomic_DNA"/>
</dbReference>
<dbReference type="EMBL" id="CP058689">
    <property type="protein sequence ID" value="QLH12910.1"/>
    <property type="molecule type" value="Genomic_DNA"/>
</dbReference>
<name>A0A1I5FBR4_PARPN</name>
<dbReference type="Proteomes" id="UP000509322">
    <property type="component" value="Chromosome 1"/>
</dbReference>
<protein>
    <recommendedName>
        <fullName evidence="5">Glyceraldehyde-3-phosphate dehydrogenase</fullName>
    </recommendedName>
</protein>
<evidence type="ECO:0000313" key="1">
    <source>
        <dbReference type="EMBL" id="QLH12910.1"/>
    </source>
</evidence>
<proteinExistence type="predicted"/>
<evidence type="ECO:0008006" key="5">
    <source>
        <dbReference type="Google" id="ProtNLM"/>
    </source>
</evidence>
<dbReference type="Proteomes" id="UP000273626">
    <property type="component" value="Unassembled WGS sequence"/>
</dbReference>
<dbReference type="AlphaFoldDB" id="A0A1I5FBR4"/>
<reference evidence="2 3" key="1">
    <citation type="submission" date="2018-10" db="EMBL/GenBank/DDBJ databases">
        <title>Genomic Encyclopedia of Archaeal and Bacterial Type Strains, Phase II (KMG-II): from individual species to whole genera.</title>
        <authorList>
            <person name="Goeker M."/>
        </authorList>
    </citation>
    <scope>NUCLEOTIDE SEQUENCE [LARGE SCALE GENOMIC DNA]</scope>
    <source>
        <strain evidence="3">ATCC 35512 / DSM 2944 / CIP 106514 / LMD 82.5 / NBRC 102493 / NCCB 82005 / GB17</strain>
        <strain evidence="2">DSM 2944</strain>
    </source>
</reference>
<keyword evidence="3" id="KW-1185">Reference proteome</keyword>
<evidence type="ECO:0000313" key="3">
    <source>
        <dbReference type="Proteomes" id="UP000273626"/>
    </source>
</evidence>